<evidence type="ECO:0000256" key="11">
    <source>
        <dbReference type="ARBA" id="ARBA00039257"/>
    </source>
</evidence>
<dbReference type="GO" id="GO:0009253">
    <property type="term" value="P:peptidoglycan catabolic process"/>
    <property type="evidence" value="ECO:0007669"/>
    <property type="project" value="InterPro"/>
</dbReference>
<sequence length="193" mass="21355">MVASPSLPKTSYLHPLEVKSGWVQGVRQVPTCRCGARPQPMDISLIVIHGISLPPGHFGGPYVDDIFLNTLDPKAHPYFAQVAGMEVSTHFFINRAGRITQYVSCLDRAWHAGRSQYQGRAECNDYGIGIELEGTDTTPYTKEQYHSLRLLIVTLQQAYPQIGGHIAGHSDIAPTRKTDPGPSFAWEQIADLR</sequence>
<keyword evidence="9" id="KW-0862">Zinc</keyword>
<dbReference type="NCBIfam" id="NF008758">
    <property type="entry name" value="PRK11789.1"/>
    <property type="match status" value="1"/>
</dbReference>
<dbReference type="InterPro" id="IPR036505">
    <property type="entry name" value="Amidase/PGRP_sf"/>
</dbReference>
<evidence type="ECO:0000256" key="2">
    <source>
        <dbReference type="ARBA" id="ARBA00001947"/>
    </source>
</evidence>
<name>A0A9E2KLM6_9GAMM</name>
<comment type="caution">
    <text evidence="14">The sequence shown here is derived from an EMBL/GenBank/DDBJ whole genome shotgun (WGS) entry which is preliminary data.</text>
</comment>
<keyword evidence="7" id="KW-0479">Metal-binding</keyword>
<evidence type="ECO:0000256" key="1">
    <source>
        <dbReference type="ARBA" id="ARBA00001561"/>
    </source>
</evidence>
<comment type="cofactor">
    <cofactor evidence="2">
        <name>Zn(2+)</name>
        <dbReference type="ChEBI" id="CHEBI:29105"/>
    </cofactor>
</comment>
<dbReference type="SMART" id="SM00644">
    <property type="entry name" value="Ami_2"/>
    <property type="match status" value="1"/>
</dbReference>
<evidence type="ECO:0000313" key="15">
    <source>
        <dbReference type="Proteomes" id="UP000824150"/>
    </source>
</evidence>
<evidence type="ECO:0000256" key="5">
    <source>
        <dbReference type="ARBA" id="ARBA00011901"/>
    </source>
</evidence>
<evidence type="ECO:0000256" key="10">
    <source>
        <dbReference type="ARBA" id="ARBA00023316"/>
    </source>
</evidence>
<dbReference type="GO" id="GO:0008745">
    <property type="term" value="F:N-acetylmuramoyl-L-alanine amidase activity"/>
    <property type="evidence" value="ECO:0007669"/>
    <property type="project" value="UniProtKB-EC"/>
</dbReference>
<reference evidence="14" key="1">
    <citation type="journal article" date="2021" name="PeerJ">
        <title>Extensive microbial diversity within the chicken gut microbiome revealed by metagenomics and culture.</title>
        <authorList>
            <person name="Gilroy R."/>
            <person name="Ravi A."/>
            <person name="Getino M."/>
            <person name="Pursley I."/>
            <person name="Horton D.L."/>
            <person name="Alikhan N.F."/>
            <person name="Baker D."/>
            <person name="Gharbi K."/>
            <person name="Hall N."/>
            <person name="Watson M."/>
            <person name="Adriaenssens E.M."/>
            <person name="Foster-Nyarko E."/>
            <person name="Jarju S."/>
            <person name="Secka A."/>
            <person name="Antonio M."/>
            <person name="Oren A."/>
            <person name="Chaudhuri R.R."/>
            <person name="La Ragione R."/>
            <person name="Hildebrand F."/>
            <person name="Pallen M.J."/>
        </authorList>
    </citation>
    <scope>NUCLEOTIDE SEQUENCE</scope>
    <source>
        <strain evidence="14">687</strain>
    </source>
</reference>
<keyword evidence="10" id="KW-0961">Cell wall biogenesis/degradation</keyword>
<dbReference type="InterPro" id="IPR051206">
    <property type="entry name" value="NAMLAA_amidase_2"/>
</dbReference>
<gene>
    <name evidence="14" type="primary">ampD</name>
    <name evidence="14" type="ORF">IAA31_01605</name>
</gene>
<dbReference type="Proteomes" id="UP000824150">
    <property type="component" value="Unassembled WGS sequence"/>
</dbReference>
<dbReference type="GO" id="GO:0071555">
    <property type="term" value="P:cell wall organization"/>
    <property type="evidence" value="ECO:0007669"/>
    <property type="project" value="UniProtKB-KW"/>
</dbReference>
<feature type="domain" description="N-acetylmuramoyl-L-alanine amidase" evidence="13">
    <location>
        <begin position="31"/>
        <end position="181"/>
    </location>
</feature>
<evidence type="ECO:0000256" key="6">
    <source>
        <dbReference type="ARBA" id="ARBA00022490"/>
    </source>
</evidence>
<accession>A0A9E2KLM6</accession>
<organism evidence="14 15">
    <name type="scientific">Candidatus Anaerobiospirillum merdipullorum</name>
    <dbReference type="NCBI Taxonomy" id="2838450"/>
    <lineage>
        <taxon>Bacteria</taxon>
        <taxon>Pseudomonadati</taxon>
        <taxon>Pseudomonadota</taxon>
        <taxon>Gammaproteobacteria</taxon>
        <taxon>Aeromonadales</taxon>
        <taxon>Succinivibrionaceae</taxon>
        <taxon>Anaerobiospirillum</taxon>
    </lineage>
</organism>
<evidence type="ECO:0000313" key="14">
    <source>
        <dbReference type="EMBL" id="MBU3826179.1"/>
    </source>
</evidence>
<evidence type="ECO:0000256" key="3">
    <source>
        <dbReference type="ARBA" id="ARBA00004496"/>
    </source>
</evidence>
<keyword evidence="8 14" id="KW-0378">Hydrolase</keyword>
<evidence type="ECO:0000256" key="8">
    <source>
        <dbReference type="ARBA" id="ARBA00022801"/>
    </source>
</evidence>
<comment type="subcellular location">
    <subcellularLocation>
        <location evidence="3">Cytoplasm</location>
    </subcellularLocation>
</comment>
<dbReference type="Pfam" id="PF01510">
    <property type="entry name" value="Amidase_2"/>
    <property type="match status" value="1"/>
</dbReference>
<dbReference type="Gene3D" id="3.40.80.10">
    <property type="entry name" value="Peptidoglycan recognition protein-like"/>
    <property type="match status" value="1"/>
</dbReference>
<keyword evidence="6" id="KW-0963">Cytoplasm</keyword>
<dbReference type="SUPFAM" id="SSF55846">
    <property type="entry name" value="N-acetylmuramoyl-L-alanine amidase-like"/>
    <property type="match status" value="1"/>
</dbReference>
<evidence type="ECO:0000256" key="7">
    <source>
        <dbReference type="ARBA" id="ARBA00022723"/>
    </source>
</evidence>
<evidence type="ECO:0000256" key="12">
    <source>
        <dbReference type="ARBA" id="ARBA00042615"/>
    </source>
</evidence>
<evidence type="ECO:0000259" key="13">
    <source>
        <dbReference type="SMART" id="SM00644"/>
    </source>
</evidence>
<dbReference type="GO" id="GO:0005737">
    <property type="term" value="C:cytoplasm"/>
    <property type="evidence" value="ECO:0007669"/>
    <property type="project" value="UniProtKB-SubCell"/>
</dbReference>
<comment type="similarity">
    <text evidence="4">Belongs to the N-acetylmuramoyl-L-alanine amidase 2 family.</text>
</comment>
<dbReference type="InterPro" id="IPR002502">
    <property type="entry name" value="Amidase_domain"/>
</dbReference>
<dbReference type="GO" id="GO:0009254">
    <property type="term" value="P:peptidoglycan turnover"/>
    <property type="evidence" value="ECO:0007669"/>
    <property type="project" value="TreeGrafter"/>
</dbReference>
<dbReference type="EC" id="3.5.1.28" evidence="5"/>
<comment type="catalytic activity">
    <reaction evidence="1">
        <text>Hydrolyzes the link between N-acetylmuramoyl residues and L-amino acid residues in certain cell-wall glycopeptides.</text>
        <dbReference type="EC" id="3.5.1.28"/>
    </reaction>
</comment>
<evidence type="ECO:0000256" key="4">
    <source>
        <dbReference type="ARBA" id="ARBA00007553"/>
    </source>
</evidence>
<protein>
    <recommendedName>
        <fullName evidence="11">1,6-anhydro-N-acetylmuramyl-L-alanine amidase AmpD</fullName>
        <ecNumber evidence="5">3.5.1.28</ecNumber>
    </recommendedName>
    <alternativeName>
        <fullName evidence="12">N-acetylmuramoyl-L-alanine amidase</fullName>
    </alternativeName>
</protein>
<dbReference type="PANTHER" id="PTHR30417:SF4">
    <property type="entry name" value="1,6-ANHYDRO-N-ACETYLMURAMYL-L-ALANINE AMIDASE AMPD"/>
    <property type="match status" value="1"/>
</dbReference>
<dbReference type="PANTHER" id="PTHR30417">
    <property type="entry name" value="N-ACETYLMURAMOYL-L-ALANINE AMIDASE AMID"/>
    <property type="match status" value="1"/>
</dbReference>
<dbReference type="CDD" id="cd06583">
    <property type="entry name" value="PGRP"/>
    <property type="match status" value="1"/>
</dbReference>
<dbReference type="EMBL" id="JAHLFG010000018">
    <property type="protein sequence ID" value="MBU3826179.1"/>
    <property type="molecule type" value="Genomic_DNA"/>
</dbReference>
<proteinExistence type="inferred from homology"/>
<dbReference type="AlphaFoldDB" id="A0A9E2KLM6"/>
<evidence type="ECO:0000256" key="9">
    <source>
        <dbReference type="ARBA" id="ARBA00022833"/>
    </source>
</evidence>
<dbReference type="GO" id="GO:0046872">
    <property type="term" value="F:metal ion binding"/>
    <property type="evidence" value="ECO:0007669"/>
    <property type="project" value="UniProtKB-KW"/>
</dbReference>
<reference evidence="14" key="2">
    <citation type="submission" date="2021-04" db="EMBL/GenBank/DDBJ databases">
        <authorList>
            <person name="Gilroy R."/>
        </authorList>
    </citation>
    <scope>NUCLEOTIDE SEQUENCE</scope>
    <source>
        <strain evidence="14">687</strain>
    </source>
</reference>